<accession>A0ABP0N756</accession>
<proteinExistence type="predicted"/>
<evidence type="ECO:0000313" key="2">
    <source>
        <dbReference type="Proteomes" id="UP001642484"/>
    </source>
</evidence>
<keyword evidence="2" id="KW-1185">Reference proteome</keyword>
<protein>
    <submittedName>
        <fullName evidence="1">Uncharacterized protein</fullName>
    </submittedName>
</protein>
<organism evidence="1 2">
    <name type="scientific">Durusdinium trenchii</name>
    <dbReference type="NCBI Taxonomy" id="1381693"/>
    <lineage>
        <taxon>Eukaryota</taxon>
        <taxon>Sar</taxon>
        <taxon>Alveolata</taxon>
        <taxon>Dinophyceae</taxon>
        <taxon>Suessiales</taxon>
        <taxon>Symbiodiniaceae</taxon>
        <taxon>Durusdinium</taxon>
    </lineage>
</organism>
<gene>
    <name evidence="1" type="ORF">CCMP2556_LOCUS29210</name>
</gene>
<reference evidence="1 2" key="1">
    <citation type="submission" date="2024-02" db="EMBL/GenBank/DDBJ databases">
        <authorList>
            <person name="Chen Y."/>
            <person name="Shah S."/>
            <person name="Dougan E. K."/>
            <person name="Thang M."/>
            <person name="Chan C."/>
        </authorList>
    </citation>
    <scope>NUCLEOTIDE SEQUENCE [LARGE SCALE GENOMIC DNA]</scope>
</reference>
<sequence>MLVTGAGKAVVVAVKVSVSSMFSVLLRKGNTVIYNSAILAGRQSWKHARGLLKEMLVRQLRPDPVTQSSISTVEAKQGRWRSATWGLRVWNPIQVGAALSSFQTSSWVQVEKPDGWSESGCILKDVQDLALGGRRLPGRPL</sequence>
<comment type="caution">
    <text evidence="1">The sequence shown here is derived from an EMBL/GenBank/DDBJ whole genome shotgun (WGS) entry which is preliminary data.</text>
</comment>
<evidence type="ECO:0000313" key="1">
    <source>
        <dbReference type="EMBL" id="CAK9059288.1"/>
    </source>
</evidence>
<dbReference type="Proteomes" id="UP001642484">
    <property type="component" value="Unassembled WGS sequence"/>
</dbReference>
<dbReference type="EMBL" id="CAXAMN010021407">
    <property type="protein sequence ID" value="CAK9059288.1"/>
    <property type="molecule type" value="Genomic_DNA"/>
</dbReference>
<name>A0ABP0N756_9DINO</name>